<dbReference type="Gene3D" id="2.30.30.140">
    <property type="match status" value="1"/>
</dbReference>
<dbReference type="OrthoDB" id="1908535at2759"/>
<dbReference type="PANTHER" id="PTHR33697:SF2">
    <property type="entry name" value="T17B22.17 PROTEIN"/>
    <property type="match status" value="1"/>
</dbReference>
<evidence type="ECO:0000256" key="1">
    <source>
        <dbReference type="SAM" id="Coils"/>
    </source>
</evidence>
<gene>
    <name evidence="4" type="ORF">C5167_032633</name>
</gene>
<proteinExistence type="predicted"/>
<sequence length="759" mass="84481">MGILDGFEGTGIEVDCSVGTIVWVRRRNGSWWPGKILGADELADSHLMSPRSGTPVKLLGREDASVDWYNLEKSKRVKAFRCGEFDDCIEKAESSQGAPIKKREKYARREDAILHALELEKQQLERKQQKLGNANNARTKVHIGVKKEMGIPLGKLGNINCKLLNLKSQNGLGSSEENTENSLHAQKHKNGKRLSLQNGKCETTPRVGGLQDFEQRATSSSGFRSAEGANYGSIKNSFSLKRKRTPVAVIDESPVKKHDMHHPPIQVLQSSAKLLASNSLQSNGGAASEEKERTGGGTQAKRSQFVYLSAVPSDKHREFPSDQMEISPSQFETESSDDSSTEDDSSSGLIEGVESDFSERDYLNGDMDEQTGVFSGSVPIDTGPRHFGRLVNNYRVRRASMNNEDLEWSASTTHMSHLRPRAQIGAGTYAGGVSKWQLKGKRNSRNLSKRPMEMDGGIYNGLNRGSQFEGRGRNSSCERSLGQGFYQGEGDFSYDYDGGDLFDKNPIHNQDLGYGKRYQPMLKAKTEDIASDDDFVWGMDGLSRAPVKRYWDESEECYDPIYVGHHQFGSRRKSKLVDVDLMVQATSYQGEHVPLVSLMSRLNGKAIIGHPVQIEIIGDDSTDLILSRNNDFYEEATEKDGSAALTPVWRTARRTVMHRIPHPHPSKALEKKYPEKLLEKVNLSSQRTGMLSSIATQQKLNRLSNQKGMNRLTKAHDDELTTITCIPVKLAFSRLTEAVGRPPSRTANPTNDDIERRPS</sequence>
<dbReference type="EMBL" id="CM010721">
    <property type="protein sequence ID" value="RZC69525.1"/>
    <property type="molecule type" value="Genomic_DNA"/>
</dbReference>
<name>A0A4Y7KC53_PAPSO</name>
<feature type="compositionally biased region" description="Polar residues" evidence="2">
    <location>
        <begin position="171"/>
        <end position="184"/>
    </location>
</feature>
<dbReference type="OMA" id="CQVNESE"/>
<keyword evidence="1" id="KW-0175">Coiled coil</keyword>
<evidence type="ECO:0000313" key="4">
    <source>
        <dbReference type="EMBL" id="RZC69525.1"/>
    </source>
</evidence>
<dbReference type="AlphaFoldDB" id="A0A4Y7KC53"/>
<protein>
    <recommendedName>
        <fullName evidence="3">PWWP domain-containing protein</fullName>
    </recommendedName>
</protein>
<dbReference type="PANTHER" id="PTHR33697">
    <property type="entry name" value="T17B22.17 PROTEIN-RELATED"/>
    <property type="match status" value="1"/>
</dbReference>
<evidence type="ECO:0000259" key="3">
    <source>
        <dbReference type="PROSITE" id="PS50812"/>
    </source>
</evidence>
<feature type="domain" description="PWWP" evidence="3">
    <location>
        <begin position="18"/>
        <end position="73"/>
    </location>
</feature>
<dbReference type="InterPro" id="IPR000313">
    <property type="entry name" value="PWWP_dom"/>
</dbReference>
<feature type="region of interest" description="Disordered" evidence="2">
    <location>
        <begin position="440"/>
        <end position="460"/>
    </location>
</feature>
<dbReference type="Gramene" id="RZC69525">
    <property type="protein sequence ID" value="RZC69525"/>
    <property type="gene ID" value="C5167_032633"/>
</dbReference>
<feature type="region of interest" description="Disordered" evidence="2">
    <location>
        <begin position="279"/>
        <end position="354"/>
    </location>
</feature>
<organism evidence="4 5">
    <name type="scientific">Papaver somniferum</name>
    <name type="common">Opium poppy</name>
    <dbReference type="NCBI Taxonomy" id="3469"/>
    <lineage>
        <taxon>Eukaryota</taxon>
        <taxon>Viridiplantae</taxon>
        <taxon>Streptophyta</taxon>
        <taxon>Embryophyta</taxon>
        <taxon>Tracheophyta</taxon>
        <taxon>Spermatophyta</taxon>
        <taxon>Magnoliopsida</taxon>
        <taxon>Ranunculales</taxon>
        <taxon>Papaveraceae</taxon>
        <taxon>Papaveroideae</taxon>
        <taxon>Papaver</taxon>
    </lineage>
</organism>
<dbReference type="Pfam" id="PF00855">
    <property type="entry name" value="PWWP"/>
    <property type="match status" value="1"/>
</dbReference>
<feature type="region of interest" description="Disordered" evidence="2">
    <location>
        <begin position="171"/>
        <end position="192"/>
    </location>
</feature>
<dbReference type="PROSITE" id="PS50812">
    <property type="entry name" value="PWWP"/>
    <property type="match status" value="1"/>
</dbReference>
<keyword evidence="5" id="KW-1185">Reference proteome</keyword>
<accession>A0A4Y7KC53</accession>
<evidence type="ECO:0000256" key="2">
    <source>
        <dbReference type="SAM" id="MobiDB-lite"/>
    </source>
</evidence>
<feature type="compositionally biased region" description="Acidic residues" evidence="2">
    <location>
        <begin position="334"/>
        <end position="345"/>
    </location>
</feature>
<dbReference type="InterPro" id="IPR044679">
    <property type="entry name" value="PWWP2-like"/>
</dbReference>
<feature type="region of interest" description="Disordered" evidence="2">
    <location>
        <begin position="739"/>
        <end position="759"/>
    </location>
</feature>
<dbReference type="CDD" id="cd05162">
    <property type="entry name" value="PWWP"/>
    <property type="match status" value="1"/>
</dbReference>
<dbReference type="SUPFAM" id="SSF63748">
    <property type="entry name" value="Tudor/PWWP/MBT"/>
    <property type="match status" value="1"/>
</dbReference>
<reference evidence="4 5" key="1">
    <citation type="journal article" date="2018" name="Science">
        <title>The opium poppy genome and morphinan production.</title>
        <authorList>
            <person name="Guo L."/>
            <person name="Winzer T."/>
            <person name="Yang X."/>
            <person name="Li Y."/>
            <person name="Ning Z."/>
            <person name="He Z."/>
            <person name="Teodor R."/>
            <person name="Lu Y."/>
            <person name="Bowser T.A."/>
            <person name="Graham I.A."/>
            <person name="Ye K."/>
        </authorList>
    </citation>
    <scope>NUCLEOTIDE SEQUENCE [LARGE SCALE GENOMIC DNA]</scope>
    <source>
        <strain evidence="5">cv. HN1</strain>
        <tissue evidence="4">Leaves</tissue>
    </source>
</reference>
<feature type="coiled-coil region" evidence="1">
    <location>
        <begin position="107"/>
        <end position="137"/>
    </location>
</feature>
<dbReference type="Proteomes" id="UP000316621">
    <property type="component" value="Chromosome 7"/>
</dbReference>
<evidence type="ECO:0000313" key="5">
    <source>
        <dbReference type="Proteomes" id="UP000316621"/>
    </source>
</evidence>